<dbReference type="Proteomes" id="UP000294894">
    <property type="component" value="Chromosome"/>
</dbReference>
<comment type="pathway">
    <text evidence="1">Amino-acid biosynthesis; L-arginine biosynthesis; L-arginine from L-ornithine and carbamoyl phosphate: step 1/3.</text>
</comment>
<dbReference type="AlphaFoldDB" id="A0A4P7GHT5"/>
<dbReference type="PANTHER" id="PTHR45753">
    <property type="entry name" value="ORNITHINE CARBAMOYLTRANSFERASE, MITOCHONDRIAL"/>
    <property type="match status" value="1"/>
</dbReference>
<evidence type="ECO:0000256" key="1">
    <source>
        <dbReference type="ARBA" id="ARBA00004975"/>
    </source>
</evidence>
<dbReference type="InterPro" id="IPR002292">
    <property type="entry name" value="Orn/put_carbamltrans"/>
</dbReference>
<feature type="binding site" evidence="7">
    <location>
        <begin position="128"/>
        <end position="131"/>
    </location>
    <ligand>
        <name>carbamoyl phosphate</name>
        <dbReference type="ChEBI" id="CHEBI:58228"/>
    </ligand>
</feature>
<dbReference type="GO" id="GO:0004585">
    <property type="term" value="F:ornithine carbamoyltransferase activity"/>
    <property type="evidence" value="ECO:0007669"/>
    <property type="project" value="UniProtKB-UniRule"/>
</dbReference>
<feature type="binding site" evidence="7">
    <location>
        <position position="224"/>
    </location>
    <ligand>
        <name>L-ornithine</name>
        <dbReference type="ChEBI" id="CHEBI:46911"/>
    </ligand>
</feature>
<feature type="domain" description="Aspartate/ornithine carbamoyltransferase Asp/Orn-binding" evidence="8">
    <location>
        <begin position="148"/>
        <end position="303"/>
    </location>
</feature>
<protein>
    <recommendedName>
        <fullName evidence="4 7">Ornithine carbamoyltransferase</fullName>
        <shortName evidence="7">OTCase</shortName>
        <ecNumber evidence="3 7">2.1.3.3</ecNumber>
    </recommendedName>
</protein>
<evidence type="ECO:0000313" key="11">
    <source>
        <dbReference type="Proteomes" id="UP000294894"/>
    </source>
</evidence>
<evidence type="ECO:0000313" key="10">
    <source>
        <dbReference type="EMBL" id="QBR91301.1"/>
    </source>
</evidence>
<keyword evidence="7" id="KW-0963">Cytoplasm</keyword>
<evidence type="ECO:0000259" key="8">
    <source>
        <dbReference type="Pfam" id="PF00185"/>
    </source>
</evidence>
<keyword evidence="11" id="KW-1185">Reference proteome</keyword>
<comment type="caution">
    <text evidence="7">Lacks conserved residue(s) required for the propagation of feature annotation.</text>
</comment>
<dbReference type="GO" id="GO:0016597">
    <property type="term" value="F:amino acid binding"/>
    <property type="evidence" value="ECO:0007669"/>
    <property type="project" value="InterPro"/>
</dbReference>
<dbReference type="NCBIfam" id="NF001986">
    <property type="entry name" value="PRK00779.1"/>
    <property type="match status" value="1"/>
</dbReference>
<sequence length="312" mass="33103">MNRHFLRDDDLSPAEQAEVLALAADMKRAPYDHRPLAGPLTVATIYDKPTLRTQASFSSGIAELGGHSMLVDGRLAGIGERESVADVARVLGRQAAAIVWRTFAQAAIEDLARHAGVPVVNALTDDFHPCQLLADLLTLQEHTGALAGRTVGFVGDGACNMGNSWVLAGATAGMHVRIGAPTGYEPDATVVERAREVAAGTGGSVTLTADAREAVADADAVVTDTWVSMGKEEEAAARTEVFSPYAVTTELFAHAAPDAILLHCLPAYRGKEVAAEVIDGPRSLVWDEAENRRHAQKAVLTWLLEREGSGHE</sequence>
<feature type="binding site" evidence="7">
    <location>
        <position position="292"/>
    </location>
    <ligand>
        <name>carbamoyl phosphate</name>
        <dbReference type="ChEBI" id="CHEBI:58228"/>
    </ligand>
</feature>
<dbReference type="PRINTS" id="PR00100">
    <property type="entry name" value="AOTCASE"/>
</dbReference>
<feature type="binding site" evidence="7">
    <location>
        <begin position="228"/>
        <end position="229"/>
    </location>
    <ligand>
        <name>L-ornithine</name>
        <dbReference type="ChEBI" id="CHEBI:46911"/>
    </ligand>
</feature>
<feature type="binding site" evidence="7">
    <location>
        <position position="160"/>
    </location>
    <ligand>
        <name>L-ornithine</name>
        <dbReference type="ChEBI" id="CHEBI:46911"/>
    </ligand>
</feature>
<dbReference type="EMBL" id="CP038267">
    <property type="protein sequence ID" value="QBR91301.1"/>
    <property type="molecule type" value="Genomic_DNA"/>
</dbReference>
<dbReference type="InterPro" id="IPR036901">
    <property type="entry name" value="Asp/Orn_carbamoylTrfase_sf"/>
</dbReference>
<dbReference type="InterPro" id="IPR006132">
    <property type="entry name" value="Asp/Orn_carbamoyltranf_P-bd"/>
</dbReference>
<evidence type="ECO:0000256" key="4">
    <source>
        <dbReference type="ARBA" id="ARBA00016634"/>
    </source>
</evidence>
<dbReference type="Gene3D" id="3.40.50.1370">
    <property type="entry name" value="Aspartate/ornithine carbamoyltransferase"/>
    <property type="match status" value="2"/>
</dbReference>
<feature type="binding site" evidence="7">
    <location>
        <begin position="264"/>
        <end position="265"/>
    </location>
    <ligand>
        <name>carbamoyl phosphate</name>
        <dbReference type="ChEBI" id="CHEBI:58228"/>
    </ligand>
</feature>
<dbReference type="OrthoDB" id="9802587at2"/>
<evidence type="ECO:0000256" key="6">
    <source>
        <dbReference type="ARBA" id="ARBA00048772"/>
    </source>
</evidence>
<feature type="binding site" evidence="7">
    <location>
        <position position="101"/>
    </location>
    <ligand>
        <name>carbamoyl phosphate</name>
        <dbReference type="ChEBI" id="CHEBI:58228"/>
    </ligand>
</feature>
<dbReference type="FunFam" id="3.40.50.1370:FF:000008">
    <property type="entry name" value="Ornithine carbamoyltransferase"/>
    <property type="match status" value="1"/>
</dbReference>
<evidence type="ECO:0000256" key="5">
    <source>
        <dbReference type="ARBA" id="ARBA00022679"/>
    </source>
</evidence>
<dbReference type="KEGG" id="noy:EXE57_02715"/>
<organism evidence="10 11">
    <name type="scientific">Nocardioides euryhalodurans</name>
    <dbReference type="NCBI Taxonomy" id="2518370"/>
    <lineage>
        <taxon>Bacteria</taxon>
        <taxon>Bacillati</taxon>
        <taxon>Actinomycetota</taxon>
        <taxon>Actinomycetes</taxon>
        <taxon>Propionibacteriales</taxon>
        <taxon>Nocardioidaceae</taxon>
        <taxon>Nocardioides</taxon>
    </lineage>
</organism>
<comment type="catalytic activity">
    <reaction evidence="6 7">
        <text>carbamoyl phosphate + L-ornithine = L-citrulline + phosphate + H(+)</text>
        <dbReference type="Rhea" id="RHEA:19513"/>
        <dbReference type="ChEBI" id="CHEBI:15378"/>
        <dbReference type="ChEBI" id="CHEBI:43474"/>
        <dbReference type="ChEBI" id="CHEBI:46911"/>
        <dbReference type="ChEBI" id="CHEBI:57743"/>
        <dbReference type="ChEBI" id="CHEBI:58228"/>
        <dbReference type="EC" id="2.1.3.3"/>
    </reaction>
</comment>
<reference evidence="10 11" key="1">
    <citation type="submission" date="2019-03" db="EMBL/GenBank/DDBJ databases">
        <title>Three New Species of Nocardioides, Nocardioides euryhalodurans sp. nov., Nocardioides seonyuensis sp. nov. and Nocardioides eburneoflavus sp. nov., Iolated from Soil.</title>
        <authorList>
            <person name="Roh S.G."/>
            <person name="Lee C."/>
            <person name="Kim M.-K."/>
            <person name="Kim S.B."/>
        </authorList>
    </citation>
    <scope>NUCLEOTIDE SEQUENCE [LARGE SCALE GENOMIC DNA]</scope>
    <source>
        <strain evidence="10 11">MMS17-SY117</strain>
    </source>
</reference>
<comment type="similarity">
    <text evidence="2 7">Belongs to the aspartate/ornithine carbamoyltransferase superfamily. OTCase family.</text>
</comment>
<feature type="domain" description="Aspartate/ornithine carbamoyltransferase carbamoyl-P binding" evidence="9">
    <location>
        <begin position="3"/>
        <end position="141"/>
    </location>
</feature>
<evidence type="ECO:0000256" key="2">
    <source>
        <dbReference type="ARBA" id="ARBA00007805"/>
    </source>
</evidence>
<accession>A0A4P7GHT5</accession>
<dbReference type="GO" id="GO:0005737">
    <property type="term" value="C:cytoplasm"/>
    <property type="evidence" value="ECO:0007669"/>
    <property type="project" value="UniProtKB-SubCell"/>
</dbReference>
<dbReference type="SUPFAM" id="SSF53671">
    <property type="entry name" value="Aspartate/ornithine carbamoyltransferase"/>
    <property type="match status" value="1"/>
</dbReference>
<dbReference type="PRINTS" id="PR00102">
    <property type="entry name" value="OTCASE"/>
</dbReference>
<dbReference type="Pfam" id="PF00185">
    <property type="entry name" value="OTCace"/>
    <property type="match status" value="1"/>
</dbReference>
<dbReference type="Pfam" id="PF02729">
    <property type="entry name" value="OTCace_N"/>
    <property type="match status" value="1"/>
</dbReference>
<evidence type="ECO:0000256" key="7">
    <source>
        <dbReference type="HAMAP-Rule" id="MF_01109"/>
    </source>
</evidence>
<dbReference type="InterPro" id="IPR024904">
    <property type="entry name" value="OTCase_ArgI"/>
</dbReference>
<dbReference type="GO" id="GO:0019240">
    <property type="term" value="P:citrulline biosynthetic process"/>
    <property type="evidence" value="ECO:0007669"/>
    <property type="project" value="TreeGrafter"/>
</dbReference>
<dbReference type="GO" id="GO:0042450">
    <property type="term" value="P:L-arginine biosynthetic process via ornithine"/>
    <property type="evidence" value="ECO:0007669"/>
    <property type="project" value="UniProtKB-UniRule"/>
</dbReference>
<gene>
    <name evidence="10" type="primary">argF</name>
    <name evidence="10" type="ORF">EXE57_02715</name>
</gene>
<dbReference type="NCBIfam" id="TIGR00658">
    <property type="entry name" value="orni_carb_tr"/>
    <property type="match status" value="1"/>
</dbReference>
<evidence type="ECO:0000259" key="9">
    <source>
        <dbReference type="Pfam" id="PF02729"/>
    </source>
</evidence>
<dbReference type="RefSeq" id="WP_135073777.1">
    <property type="nucleotide sequence ID" value="NZ_CP038267.1"/>
</dbReference>
<dbReference type="EC" id="2.1.3.3" evidence="3 7"/>
<name>A0A4P7GHT5_9ACTN</name>
<dbReference type="InterPro" id="IPR006130">
    <property type="entry name" value="Asp/Orn_carbamoylTrfase"/>
</dbReference>
<dbReference type="HAMAP" id="MF_01109">
    <property type="entry name" value="OTCase"/>
    <property type="match status" value="1"/>
</dbReference>
<evidence type="ECO:0000256" key="3">
    <source>
        <dbReference type="ARBA" id="ARBA00013007"/>
    </source>
</evidence>
<comment type="subcellular location">
    <subcellularLocation>
        <location evidence="7">Cytoplasm</location>
    </subcellularLocation>
</comment>
<proteinExistence type="inferred from homology"/>
<dbReference type="InterPro" id="IPR006131">
    <property type="entry name" value="Asp_carbamoyltransf_Asp/Orn-bd"/>
</dbReference>
<keyword evidence="5 7" id="KW-0808">Transferase</keyword>
<dbReference type="PANTHER" id="PTHR45753:SF3">
    <property type="entry name" value="ORNITHINE TRANSCARBAMYLASE, MITOCHONDRIAL"/>
    <property type="match status" value="1"/>
</dbReference>